<protein>
    <submittedName>
        <fullName evidence="1">Uncharacterized protein</fullName>
    </submittedName>
</protein>
<dbReference type="Proteomes" id="UP000649753">
    <property type="component" value="Unassembled WGS sequence"/>
</dbReference>
<comment type="caution">
    <text evidence="1">The sequence shown here is derived from an EMBL/GenBank/DDBJ whole genome shotgun (WGS) entry which is preliminary data.</text>
</comment>
<reference evidence="1" key="1">
    <citation type="submission" date="2020-10" db="EMBL/GenBank/DDBJ databases">
        <title>Sequencing the genomes of 1000 actinobacteria strains.</title>
        <authorList>
            <person name="Klenk H.-P."/>
        </authorList>
    </citation>
    <scope>NUCLEOTIDE SEQUENCE</scope>
    <source>
        <strain evidence="1">DSM 46832</strain>
    </source>
</reference>
<accession>A0A927MAF2</accession>
<keyword evidence="2" id="KW-1185">Reference proteome</keyword>
<dbReference type="EMBL" id="JADBEB010000001">
    <property type="protein sequence ID" value="MBE1489531.1"/>
    <property type="molecule type" value="Genomic_DNA"/>
</dbReference>
<proteinExistence type="predicted"/>
<evidence type="ECO:0000313" key="2">
    <source>
        <dbReference type="Proteomes" id="UP000649753"/>
    </source>
</evidence>
<organism evidence="1 2">
    <name type="scientific">Plantactinospora soyae</name>
    <dbReference type="NCBI Taxonomy" id="1544732"/>
    <lineage>
        <taxon>Bacteria</taxon>
        <taxon>Bacillati</taxon>
        <taxon>Actinomycetota</taxon>
        <taxon>Actinomycetes</taxon>
        <taxon>Micromonosporales</taxon>
        <taxon>Micromonosporaceae</taxon>
        <taxon>Plantactinospora</taxon>
    </lineage>
</organism>
<sequence>MTATIPPDIRSSAHYAWFSIGANPGEGIAVAAAKDGGCW</sequence>
<gene>
    <name evidence="1" type="ORF">H4W31_005169</name>
</gene>
<evidence type="ECO:0000313" key="1">
    <source>
        <dbReference type="EMBL" id="MBE1489531.1"/>
    </source>
</evidence>
<name>A0A927MAF2_9ACTN</name>
<dbReference type="AlphaFoldDB" id="A0A927MAF2"/>